<protein>
    <recommendedName>
        <fullName evidence="2">Cell shape-determining protein MreC</fullName>
    </recommendedName>
    <alternativeName>
        <fullName evidence="4">Cell shape protein MreC</fullName>
    </alternativeName>
</protein>
<evidence type="ECO:0000256" key="2">
    <source>
        <dbReference type="ARBA" id="ARBA00013855"/>
    </source>
</evidence>
<evidence type="ECO:0000256" key="1">
    <source>
        <dbReference type="ARBA" id="ARBA00009369"/>
    </source>
</evidence>
<dbReference type="GO" id="GO:0005886">
    <property type="term" value="C:plasma membrane"/>
    <property type="evidence" value="ECO:0007669"/>
    <property type="project" value="TreeGrafter"/>
</dbReference>
<gene>
    <name evidence="8" type="primary">mreC</name>
    <name evidence="8" type="ORF">GTC17253_14040</name>
</gene>
<evidence type="ECO:0000256" key="5">
    <source>
        <dbReference type="SAM" id="Coils"/>
    </source>
</evidence>
<dbReference type="GO" id="GO:0008360">
    <property type="term" value="P:regulation of cell shape"/>
    <property type="evidence" value="ECO:0007669"/>
    <property type="project" value="UniProtKB-KW"/>
</dbReference>
<dbReference type="Gene3D" id="2.40.10.340">
    <property type="entry name" value="Rod shape-determining protein MreC, domain 1"/>
    <property type="match status" value="1"/>
</dbReference>
<dbReference type="AlphaFoldDB" id="A0AB33ITW4"/>
<dbReference type="Pfam" id="PF04085">
    <property type="entry name" value="MreC"/>
    <property type="match status" value="1"/>
</dbReference>
<dbReference type="InterPro" id="IPR042177">
    <property type="entry name" value="Cell/Rod_1"/>
</dbReference>
<keyword evidence="5" id="KW-0175">Coiled coil</keyword>
<reference evidence="8" key="1">
    <citation type="submission" date="2024-07" db="EMBL/GenBank/DDBJ databases">
        <title>Complete genome sequence of Prevotella sp. YM-2024 GTC17253.</title>
        <authorList>
            <person name="Hayashi M."/>
            <person name="Muto Y."/>
            <person name="Tanaka K."/>
            <person name="Niwa H."/>
        </authorList>
    </citation>
    <scope>NUCLEOTIDE SEQUENCE</scope>
    <source>
        <strain evidence="8">GTC17253</strain>
    </source>
</reference>
<keyword evidence="6" id="KW-1133">Transmembrane helix</keyword>
<dbReference type="Gene3D" id="2.40.10.350">
    <property type="entry name" value="Rod shape-determining protein MreC, domain 2"/>
    <property type="match status" value="1"/>
</dbReference>
<dbReference type="InterPro" id="IPR042175">
    <property type="entry name" value="Cell/Rod_MreC_2"/>
</dbReference>
<evidence type="ECO:0000256" key="3">
    <source>
        <dbReference type="ARBA" id="ARBA00022960"/>
    </source>
</evidence>
<evidence type="ECO:0000259" key="7">
    <source>
        <dbReference type="Pfam" id="PF04085"/>
    </source>
</evidence>
<name>A0AB33ITW4_9BACT</name>
<sequence length="287" mass="31873">MRNLLNFLAKNNHWFLFVLLEVVSFVLLFQFNSYQGSVWFSSANAVSGKVYEASSEVESFFALTKVNQALTNRNLVLEQQVRQLSEQLAKQTQDSAYLHIAKLPALQGFRLIPAKVVSNSLDKPDNLMTIDRGSADGVRKDMGVVCGTGVVGIVYMTSAHYSIVIPVLNSRSNISCTIKNRGYFGYLHWTGGVANMANVDDIPRHAHFKLFEEVVTSGYSSVFPPGILVGKIRHVYNSADGLSYRLKVILSTDFGNLRDVCVIDNAAVNERLDVMRAAKDSLIEKNN</sequence>
<accession>A0AB33ITW4</accession>
<dbReference type="PANTHER" id="PTHR34138:SF1">
    <property type="entry name" value="CELL SHAPE-DETERMINING PROTEIN MREC"/>
    <property type="match status" value="1"/>
</dbReference>
<dbReference type="InterPro" id="IPR007221">
    <property type="entry name" value="MreC"/>
</dbReference>
<keyword evidence="3" id="KW-0133">Cell shape</keyword>
<proteinExistence type="inferred from homology"/>
<organism evidence="8">
    <name type="scientific">Prevotella sp. GTC17253</name>
    <dbReference type="NCBI Taxonomy" id="3236793"/>
    <lineage>
        <taxon>Bacteria</taxon>
        <taxon>Pseudomonadati</taxon>
        <taxon>Bacteroidota</taxon>
        <taxon>Bacteroidia</taxon>
        <taxon>Bacteroidales</taxon>
        <taxon>Prevotellaceae</taxon>
        <taxon>Prevotella</taxon>
    </lineage>
</organism>
<dbReference type="EMBL" id="AP035785">
    <property type="protein sequence ID" value="BFO71438.1"/>
    <property type="molecule type" value="Genomic_DNA"/>
</dbReference>
<keyword evidence="6" id="KW-0472">Membrane</keyword>
<evidence type="ECO:0000256" key="6">
    <source>
        <dbReference type="SAM" id="Phobius"/>
    </source>
</evidence>
<comment type="similarity">
    <text evidence="1">Belongs to the MreC family.</text>
</comment>
<feature type="coiled-coil region" evidence="5">
    <location>
        <begin position="67"/>
        <end position="94"/>
    </location>
</feature>
<evidence type="ECO:0000313" key="8">
    <source>
        <dbReference type="EMBL" id="BFO71438.1"/>
    </source>
</evidence>
<evidence type="ECO:0000256" key="4">
    <source>
        <dbReference type="ARBA" id="ARBA00032089"/>
    </source>
</evidence>
<keyword evidence="6" id="KW-0812">Transmembrane</keyword>
<feature type="domain" description="Rod shape-determining protein MreC beta-barrel core" evidence="7">
    <location>
        <begin position="116"/>
        <end position="263"/>
    </location>
</feature>
<feature type="transmembrane region" description="Helical" evidence="6">
    <location>
        <begin position="12"/>
        <end position="31"/>
    </location>
</feature>
<dbReference type="InterPro" id="IPR055342">
    <property type="entry name" value="MreC_beta-barrel_core"/>
</dbReference>
<dbReference type="PANTHER" id="PTHR34138">
    <property type="entry name" value="CELL SHAPE-DETERMINING PROTEIN MREC"/>
    <property type="match status" value="1"/>
</dbReference>
<dbReference type="NCBIfam" id="NF010532">
    <property type="entry name" value="PRK13922.9-3"/>
    <property type="match status" value="1"/>
</dbReference>